<name>A0ABN1UG64_9ACTN</name>
<dbReference type="SUPFAM" id="SSF48264">
    <property type="entry name" value="Cytochrome P450"/>
    <property type="match status" value="1"/>
</dbReference>
<comment type="caution">
    <text evidence="3">The sequence shown here is derived from an EMBL/GenBank/DDBJ whole genome shotgun (WGS) entry which is preliminary data.</text>
</comment>
<dbReference type="InterPro" id="IPR001128">
    <property type="entry name" value="Cyt_P450"/>
</dbReference>
<dbReference type="Gene3D" id="1.10.630.10">
    <property type="entry name" value="Cytochrome P450"/>
    <property type="match status" value="1"/>
</dbReference>
<dbReference type="Pfam" id="PF00067">
    <property type="entry name" value="p450"/>
    <property type="match status" value="2"/>
</dbReference>
<keyword evidence="4" id="KW-1185">Reference proteome</keyword>
<evidence type="ECO:0000256" key="1">
    <source>
        <dbReference type="ARBA" id="ARBA00010617"/>
    </source>
</evidence>
<dbReference type="CDD" id="cd11078">
    <property type="entry name" value="CYP130-like"/>
    <property type="match status" value="1"/>
</dbReference>
<dbReference type="InterPro" id="IPR017972">
    <property type="entry name" value="Cyt_P450_CS"/>
</dbReference>
<keyword evidence="2" id="KW-0349">Heme</keyword>
<evidence type="ECO:0000313" key="4">
    <source>
        <dbReference type="Proteomes" id="UP001499979"/>
    </source>
</evidence>
<accession>A0ABN1UG64</accession>
<dbReference type="PANTHER" id="PTHR46696">
    <property type="entry name" value="P450, PUTATIVE (EUROFUNG)-RELATED"/>
    <property type="match status" value="1"/>
</dbReference>
<evidence type="ECO:0000256" key="2">
    <source>
        <dbReference type="RuleBase" id="RU000461"/>
    </source>
</evidence>
<dbReference type="PRINTS" id="PR00385">
    <property type="entry name" value="P450"/>
</dbReference>
<proteinExistence type="inferred from homology"/>
<organism evidence="3 4">
    <name type="scientific">Nocardioides aquiterrae</name>
    <dbReference type="NCBI Taxonomy" id="203799"/>
    <lineage>
        <taxon>Bacteria</taxon>
        <taxon>Bacillati</taxon>
        <taxon>Actinomycetota</taxon>
        <taxon>Actinomycetes</taxon>
        <taxon>Propionibacteriales</taxon>
        <taxon>Nocardioidaceae</taxon>
        <taxon>Nocardioides</taxon>
    </lineage>
</organism>
<dbReference type="Proteomes" id="UP001499979">
    <property type="component" value="Unassembled WGS sequence"/>
</dbReference>
<keyword evidence="2" id="KW-0503">Monooxygenase</keyword>
<dbReference type="InterPro" id="IPR002397">
    <property type="entry name" value="Cyt_P450_B"/>
</dbReference>
<dbReference type="InterPro" id="IPR036396">
    <property type="entry name" value="Cyt_P450_sf"/>
</dbReference>
<protein>
    <submittedName>
        <fullName evidence="3">Cytochrome P450 Cyp130</fullName>
    </submittedName>
</protein>
<dbReference type="PANTHER" id="PTHR46696:SF4">
    <property type="entry name" value="BIOTIN BIOSYNTHESIS CYTOCHROME P450"/>
    <property type="match status" value="1"/>
</dbReference>
<keyword evidence="2" id="KW-0560">Oxidoreductase</keyword>
<keyword evidence="2" id="KW-0408">Iron</keyword>
<sequence length="400" mass="43901">MTHAAVPESNLYDPFDTGVQDDPYPVYESLRAAHPVYWAPPSNTWVLSRHADVEAAPLDPGTYSSASGIFPTPAGMEMTELFLPMIMTDPPRHSQLRALVSRGFTARRIASVEPAVMAIATELVEGFVQAGACDLVAELAGPLPAMVIADLLGIPREDLAQFRQWSSLLVQADPVRDQTGAGLAAAASLYEYFSGFLAQRRKEPRNDLISALVGAEVDGQRLTEEELLGFCLLLLVAGHETTTNLLANSMVILARHPAARERLARHPELHPGAVEELLRFDSPVQGLSRTLTRDVTIHGITMPAGDTVLLLFGSANRDERVFPAADRFDIDRGPERHLAFGRGIHFCLGAALTRLEARAALEVLLRTCPDWEVDEDRSGRLRYGPIRGYLALPMHWLPHR</sequence>
<dbReference type="PRINTS" id="PR00359">
    <property type="entry name" value="BP450"/>
</dbReference>
<dbReference type="EMBL" id="BAAAJE010000015">
    <property type="protein sequence ID" value="GAA1149106.1"/>
    <property type="molecule type" value="Genomic_DNA"/>
</dbReference>
<gene>
    <name evidence="3" type="primary">cyp130</name>
    <name evidence="3" type="ORF">GCM10009606_29770</name>
</gene>
<keyword evidence="2" id="KW-0479">Metal-binding</keyword>
<comment type="similarity">
    <text evidence="1 2">Belongs to the cytochrome P450 family.</text>
</comment>
<dbReference type="PROSITE" id="PS00086">
    <property type="entry name" value="CYTOCHROME_P450"/>
    <property type="match status" value="1"/>
</dbReference>
<reference evidence="3 4" key="1">
    <citation type="journal article" date="2019" name="Int. J. Syst. Evol. Microbiol.">
        <title>The Global Catalogue of Microorganisms (GCM) 10K type strain sequencing project: providing services to taxonomists for standard genome sequencing and annotation.</title>
        <authorList>
            <consortium name="The Broad Institute Genomics Platform"/>
            <consortium name="The Broad Institute Genome Sequencing Center for Infectious Disease"/>
            <person name="Wu L."/>
            <person name="Ma J."/>
        </authorList>
    </citation>
    <scope>NUCLEOTIDE SEQUENCE [LARGE SCALE GENOMIC DNA]</scope>
    <source>
        <strain evidence="3 4">JCM 11813</strain>
    </source>
</reference>
<evidence type="ECO:0000313" key="3">
    <source>
        <dbReference type="EMBL" id="GAA1149106.1"/>
    </source>
</evidence>